<feature type="region of interest" description="Disordered" evidence="2">
    <location>
        <begin position="614"/>
        <end position="646"/>
    </location>
</feature>
<feature type="compositionally biased region" description="Basic residues" evidence="2">
    <location>
        <begin position="620"/>
        <end position="646"/>
    </location>
</feature>
<proteinExistence type="predicted"/>
<accession>A0A6C0IPE4</accession>
<sequence>MDELNNEDVYVAFRDLFLHHRTHADLPNREEQEERELSNWEQAEMAGHNKVVKKGGVSQKELVLEPGYNVLRTKDIFDYYDSYGWMTGLQMDTMPDGKIQGNEWEHVLPFYFQIIFGGGLHSRPRFDLDGDARRNHDLLDKLDIVNAVIISDDENEKAKQTAQVKRDSILSELAKQLDKTMDPSGTHDKFAGLPELSDDLYNDIFTSCRIDKKQSFDIAVNRNRLNILCMAKCESYINRCKTNNLFVTFYNSLNLNDRKFHPDRYRIQSFMDFVTEPLMTTEDIKDQPFWDRELWGQELRIKELPKNASLKAGIVKSPSLRPYVQKKMDRDTTELTVSINNTNLVMQAVCSQLNLYMKERVLMNCIYFLTNEGRASAKTEYAYFGAKGSLPKRDSYDEYMSVFNSELREKLINELKEQEITVDNLTKHLNDWIQDGSENGFNTQFGVEMDEYIKIIALQRELTEPDKEAMKEEAINSVKTTLLKSNNINELFDIIQAEGKKRKVSQGSPNLDFYEGELPDDGSPTVVKGRMARANAKDILKNFSQSHGETSPSKRESGSPSSDLFKTNSHNVMKHYIATCFNYLYKTNEEVDTMLYSIQNTTLIALINSLRVGAASSSGGRKKKTKRKKTRRKRRRKKKKRTRRKK</sequence>
<evidence type="ECO:0000256" key="2">
    <source>
        <dbReference type="SAM" id="MobiDB-lite"/>
    </source>
</evidence>
<evidence type="ECO:0000256" key="1">
    <source>
        <dbReference type="SAM" id="Coils"/>
    </source>
</evidence>
<protein>
    <submittedName>
        <fullName evidence="3">Uncharacterized protein</fullName>
    </submittedName>
</protein>
<feature type="coiled-coil region" evidence="1">
    <location>
        <begin position="408"/>
        <end position="435"/>
    </location>
</feature>
<feature type="region of interest" description="Disordered" evidence="2">
    <location>
        <begin position="543"/>
        <end position="565"/>
    </location>
</feature>
<reference evidence="3" key="1">
    <citation type="journal article" date="2020" name="Nature">
        <title>Giant virus diversity and host interactions through global metagenomics.</title>
        <authorList>
            <person name="Schulz F."/>
            <person name="Roux S."/>
            <person name="Paez-Espino D."/>
            <person name="Jungbluth S."/>
            <person name="Walsh D.A."/>
            <person name="Denef V.J."/>
            <person name="McMahon K.D."/>
            <person name="Konstantinidis K.T."/>
            <person name="Eloe-Fadrosh E.A."/>
            <person name="Kyrpides N.C."/>
            <person name="Woyke T."/>
        </authorList>
    </citation>
    <scope>NUCLEOTIDE SEQUENCE</scope>
    <source>
        <strain evidence="3">GVMAG-M-3300024261-37</strain>
    </source>
</reference>
<dbReference type="AlphaFoldDB" id="A0A6C0IPE4"/>
<keyword evidence="1" id="KW-0175">Coiled coil</keyword>
<organism evidence="3">
    <name type="scientific">viral metagenome</name>
    <dbReference type="NCBI Taxonomy" id="1070528"/>
    <lineage>
        <taxon>unclassified sequences</taxon>
        <taxon>metagenomes</taxon>
        <taxon>organismal metagenomes</taxon>
    </lineage>
</organism>
<dbReference type="EMBL" id="MN740234">
    <property type="protein sequence ID" value="QHT95068.1"/>
    <property type="molecule type" value="Genomic_DNA"/>
</dbReference>
<evidence type="ECO:0000313" key="3">
    <source>
        <dbReference type="EMBL" id="QHT95068.1"/>
    </source>
</evidence>
<name>A0A6C0IPE4_9ZZZZ</name>